<dbReference type="SMART" id="SM00822">
    <property type="entry name" value="PKS_KR"/>
    <property type="match status" value="1"/>
</dbReference>
<dbReference type="Proteomes" id="UP001152300">
    <property type="component" value="Unassembled WGS sequence"/>
</dbReference>
<keyword evidence="1" id="KW-0596">Phosphopantetheine</keyword>
<organism evidence="5 6">
    <name type="scientific">Sclerotinia nivalis</name>
    <dbReference type="NCBI Taxonomy" id="352851"/>
    <lineage>
        <taxon>Eukaryota</taxon>
        <taxon>Fungi</taxon>
        <taxon>Dikarya</taxon>
        <taxon>Ascomycota</taxon>
        <taxon>Pezizomycotina</taxon>
        <taxon>Leotiomycetes</taxon>
        <taxon>Helotiales</taxon>
        <taxon>Sclerotiniaceae</taxon>
        <taxon>Sclerotinia</taxon>
    </lineage>
</organism>
<dbReference type="OrthoDB" id="3563569at2759"/>
<accession>A0A9X0ALD4</accession>
<proteinExistence type="predicted"/>
<dbReference type="GO" id="GO:0044550">
    <property type="term" value="P:secondary metabolite biosynthetic process"/>
    <property type="evidence" value="ECO:0007669"/>
    <property type="project" value="TreeGrafter"/>
</dbReference>
<comment type="caution">
    <text evidence="5">The sequence shown here is derived from an EMBL/GenBank/DDBJ whole genome shotgun (WGS) entry which is preliminary data.</text>
</comment>
<reference evidence="5" key="1">
    <citation type="submission" date="2022-11" db="EMBL/GenBank/DDBJ databases">
        <title>Genome Resource of Sclerotinia nivalis Strain SnTB1, a Plant Pathogen Isolated from American Ginseng.</title>
        <authorList>
            <person name="Fan S."/>
        </authorList>
    </citation>
    <scope>NUCLEOTIDE SEQUENCE</scope>
    <source>
        <strain evidence="5">SnTB1</strain>
    </source>
</reference>
<protein>
    <recommendedName>
        <fullName evidence="4">Ketoreductase domain-containing protein</fullName>
    </recommendedName>
</protein>
<dbReference type="EMBL" id="JAPEIS010000007">
    <property type="protein sequence ID" value="KAJ8064917.1"/>
    <property type="molecule type" value="Genomic_DNA"/>
</dbReference>
<dbReference type="Gene3D" id="3.40.50.720">
    <property type="entry name" value="NAD(P)-binding Rossmann-like Domain"/>
    <property type="match status" value="1"/>
</dbReference>
<evidence type="ECO:0000313" key="6">
    <source>
        <dbReference type="Proteomes" id="UP001152300"/>
    </source>
</evidence>
<keyword evidence="6" id="KW-1185">Reference proteome</keyword>
<evidence type="ECO:0000256" key="1">
    <source>
        <dbReference type="ARBA" id="ARBA00022450"/>
    </source>
</evidence>
<gene>
    <name evidence="5" type="ORF">OCU04_007221</name>
</gene>
<sequence length="226" mass="24949">MPPIAGVAQGAMVLEDFMFEGLTFENLVKVLESKVTGTQLLDELFHDAPLDFFIVMSSLTSIVGNSGQSNYKAANMFMVALAEQRRNRGVAGSSIAISSLIGIGYVERSENFSSDYFEKIGYRNISEQDLHQLFAEAILVGRPDCAESSEIAIGLEPFYPERNVKAQFFDDIGFDHFILEHQDAQSFGGELSSMPVRVQLAEAKTREEAKAIITGEKNDALQDHLL</sequence>
<dbReference type="InterPro" id="IPR050091">
    <property type="entry name" value="PKS_NRPS_Biosynth_Enz"/>
</dbReference>
<evidence type="ECO:0000313" key="5">
    <source>
        <dbReference type="EMBL" id="KAJ8064917.1"/>
    </source>
</evidence>
<dbReference type="PANTHER" id="PTHR43775:SF20">
    <property type="entry name" value="HYBRID PKS-NRPS SYNTHETASE APDA"/>
    <property type="match status" value="1"/>
</dbReference>
<keyword evidence="3" id="KW-0808">Transferase</keyword>
<dbReference type="InterPro" id="IPR036291">
    <property type="entry name" value="NAD(P)-bd_dom_sf"/>
</dbReference>
<evidence type="ECO:0000259" key="4">
    <source>
        <dbReference type="SMART" id="SM00822"/>
    </source>
</evidence>
<dbReference type="GO" id="GO:0004312">
    <property type="term" value="F:fatty acid synthase activity"/>
    <property type="evidence" value="ECO:0007669"/>
    <property type="project" value="TreeGrafter"/>
</dbReference>
<evidence type="ECO:0000256" key="3">
    <source>
        <dbReference type="ARBA" id="ARBA00022679"/>
    </source>
</evidence>
<dbReference type="PANTHER" id="PTHR43775">
    <property type="entry name" value="FATTY ACID SYNTHASE"/>
    <property type="match status" value="1"/>
</dbReference>
<name>A0A9X0ALD4_9HELO</name>
<dbReference type="InterPro" id="IPR013968">
    <property type="entry name" value="PKS_KR"/>
</dbReference>
<dbReference type="InterPro" id="IPR057326">
    <property type="entry name" value="KR_dom"/>
</dbReference>
<dbReference type="GO" id="GO:0006633">
    <property type="term" value="P:fatty acid biosynthetic process"/>
    <property type="evidence" value="ECO:0007669"/>
    <property type="project" value="TreeGrafter"/>
</dbReference>
<dbReference type="AlphaFoldDB" id="A0A9X0ALD4"/>
<feature type="domain" description="Ketoreductase" evidence="4">
    <location>
        <begin position="1"/>
        <end position="104"/>
    </location>
</feature>
<dbReference type="SUPFAM" id="SSF51735">
    <property type="entry name" value="NAD(P)-binding Rossmann-fold domains"/>
    <property type="match status" value="1"/>
</dbReference>
<dbReference type="Pfam" id="PF08659">
    <property type="entry name" value="KR"/>
    <property type="match status" value="1"/>
</dbReference>
<evidence type="ECO:0000256" key="2">
    <source>
        <dbReference type="ARBA" id="ARBA00022553"/>
    </source>
</evidence>
<keyword evidence="2" id="KW-0597">Phosphoprotein</keyword>